<dbReference type="SUPFAM" id="SSF52540">
    <property type="entry name" value="P-loop containing nucleoside triphosphate hydrolases"/>
    <property type="match status" value="1"/>
</dbReference>
<dbReference type="OrthoDB" id="5138950at2"/>
<evidence type="ECO:0000313" key="2">
    <source>
        <dbReference type="Proteomes" id="UP000231693"/>
    </source>
</evidence>
<dbReference type="Proteomes" id="UP000231693">
    <property type="component" value="Unassembled WGS sequence"/>
</dbReference>
<proteinExistence type="predicted"/>
<gene>
    <name evidence="1" type="ORF">CLV28_1997</name>
</gene>
<name>A0A2M9CE63_9CELL</name>
<dbReference type="Gene3D" id="3.40.50.300">
    <property type="entry name" value="P-loop containing nucleotide triphosphate hydrolases"/>
    <property type="match status" value="1"/>
</dbReference>
<protein>
    <submittedName>
        <fullName evidence="1">Sulfotransferase family protein</fullName>
    </submittedName>
</protein>
<keyword evidence="1" id="KW-0808">Transferase</keyword>
<dbReference type="RefSeq" id="WP_157802593.1">
    <property type="nucleotide sequence ID" value="NZ_BOOX01000001.1"/>
</dbReference>
<comment type="caution">
    <text evidence="1">The sequence shown here is derived from an EMBL/GenBank/DDBJ whole genome shotgun (WGS) entry which is preliminary data.</text>
</comment>
<dbReference type="GO" id="GO:0016740">
    <property type="term" value="F:transferase activity"/>
    <property type="evidence" value="ECO:0007669"/>
    <property type="project" value="UniProtKB-KW"/>
</dbReference>
<organism evidence="1 2">
    <name type="scientific">Sediminihabitans luteus</name>
    <dbReference type="NCBI Taxonomy" id="1138585"/>
    <lineage>
        <taxon>Bacteria</taxon>
        <taxon>Bacillati</taxon>
        <taxon>Actinomycetota</taxon>
        <taxon>Actinomycetes</taxon>
        <taxon>Micrococcales</taxon>
        <taxon>Cellulomonadaceae</taxon>
        <taxon>Sediminihabitans</taxon>
    </lineage>
</organism>
<evidence type="ECO:0000313" key="1">
    <source>
        <dbReference type="EMBL" id="PJJ70168.1"/>
    </source>
</evidence>
<sequence length="264" mass="29539">MALIIAGFHRSGTSALAQMLHTAGLFVGDRLLGAMPSNPYGHFEDRDFLDLHRQILGAHGGDWQWVEPHPFHVAPDHWRAMRALARKREIHHERWGFKDPRACFFLGHWKYLLPDAKTVAIYRDPADCVRSMEVRHARAILTAEGNAAAHRRFFEEPDHGLRLWATYNRRLVSFVEAHLEDCLVIPFSALGRGAPVVEMVNERLGTGLVPQAGAGTFDAAATSQRDAPQRVFDGAVADEVREVWSALESLAARTSPTETRSLHA</sequence>
<keyword evidence="2" id="KW-1185">Reference proteome</keyword>
<dbReference type="AlphaFoldDB" id="A0A2M9CE63"/>
<dbReference type="InterPro" id="IPR027417">
    <property type="entry name" value="P-loop_NTPase"/>
</dbReference>
<dbReference type="Pfam" id="PF13469">
    <property type="entry name" value="Sulfotransfer_3"/>
    <property type="match status" value="1"/>
</dbReference>
<dbReference type="EMBL" id="PGFE01000003">
    <property type="protein sequence ID" value="PJJ70168.1"/>
    <property type="molecule type" value="Genomic_DNA"/>
</dbReference>
<accession>A0A2M9CE63</accession>
<reference evidence="1 2" key="1">
    <citation type="submission" date="2017-11" db="EMBL/GenBank/DDBJ databases">
        <title>Genomic Encyclopedia of Archaeal and Bacterial Type Strains, Phase II (KMG-II): From Individual Species to Whole Genera.</title>
        <authorList>
            <person name="Goeker M."/>
        </authorList>
    </citation>
    <scope>NUCLEOTIDE SEQUENCE [LARGE SCALE GENOMIC DNA]</scope>
    <source>
        <strain evidence="1 2">DSM 25478</strain>
    </source>
</reference>